<gene>
    <name evidence="3" type="ORF">GOM49_16010</name>
</gene>
<dbReference type="InterPro" id="IPR015378">
    <property type="entry name" value="Transposase-like_Mu_C"/>
</dbReference>
<dbReference type="GO" id="GO:0015074">
    <property type="term" value="P:DNA integration"/>
    <property type="evidence" value="ECO:0007669"/>
    <property type="project" value="InterPro"/>
</dbReference>
<keyword evidence="1" id="KW-0175">Coiled coil</keyword>
<dbReference type="InterPro" id="IPR001584">
    <property type="entry name" value="Integrase_cat-core"/>
</dbReference>
<keyword evidence="4" id="KW-1185">Reference proteome</keyword>
<dbReference type="InterPro" id="IPR012337">
    <property type="entry name" value="RNaseH-like_sf"/>
</dbReference>
<protein>
    <submittedName>
        <fullName evidence="3">DDE-type integrase/transposase/recombinase</fullName>
    </submittedName>
</protein>
<dbReference type="Proteomes" id="UP000422764">
    <property type="component" value="Chromosome"/>
</dbReference>
<feature type="coiled-coil region" evidence="1">
    <location>
        <begin position="612"/>
        <end position="642"/>
    </location>
</feature>
<name>A0A6I6FET1_9CLOT</name>
<dbReference type="EMBL" id="CP046522">
    <property type="protein sequence ID" value="QGU96395.1"/>
    <property type="molecule type" value="Genomic_DNA"/>
</dbReference>
<evidence type="ECO:0000256" key="1">
    <source>
        <dbReference type="SAM" id="Coils"/>
    </source>
</evidence>
<reference evidence="3 4" key="1">
    <citation type="submission" date="2019-12" db="EMBL/GenBank/DDBJ databases">
        <title>Genome sequenceing of Clostridium bovifaecis.</title>
        <authorList>
            <person name="Yao Y."/>
        </authorList>
    </citation>
    <scope>NUCLEOTIDE SEQUENCE [LARGE SCALE GENOMIC DNA]</scope>
    <source>
        <strain evidence="3 4">BXX</strain>
    </source>
</reference>
<proteinExistence type="predicted"/>
<feature type="domain" description="Integrase catalytic" evidence="2">
    <location>
        <begin position="279"/>
        <end position="497"/>
    </location>
</feature>
<sequence length="724" mass="84890">MLLINSLIKWLSQEKSIVERILWLDSDNYMAFVINIELNKFPYYRNLKDIYAGLKDGFITIVEEDPYARIIEEQEVPDKHKEMREEAWNMIKDIVTVEPEVFINKERRKLMLEVSKQYKVSENTVAKYLKRYWIRGKIKNALLPDFYLCGAGGEERKVNDVKRGRPRKNAEVLGNGINVDEEVKKIFKVAINKFYYTTAKNSLKAAYQLMLKEFFSSDMKIKDNIEVPILKPYSELPSFGQFKYWFLKERDFKKEIKSRKSLKKYEQNHRAILGSSTTEALGPGSIYQIDATIADVYLVSRFNRNWIIGKPILYTVMDVFSRCVVGVYVGLEGPSWAGSMMALSNALSKKKDFCAEYGIEIEEGEWDIHYLPESILADRGEIISRNAEELINNLHITVKNTGSYRSDFKGIIEQHFNVINSNTKSLLPATVDPNVRERGDRDFKLDAKLDLSQFMEVIIRCILYHNNHHYLSNYVREEMMIEEDVEPIPIKLWNWGIKNRSGKLRYADEDIVKLNLMPVGTATVTAKGIKFKSMYYASKEAMKERWFEKARNQGSWSIQVSYDTRNMDYIYIKDSEGKSYQKCFLLDHQVRYKGKTIEEIEYLLEQEKLQSKKNEEKEIQSKVELIAQIENIVREAKRKTEKEKVSDDSNNKRIKRIKMNRKIEKILNREKESFELDKMEVVKGAEVVPLRKAETVDMVQESDFRDGFNLLKKKQKEAMEKIHE</sequence>
<dbReference type="AlphaFoldDB" id="A0A6I6FET1"/>
<dbReference type="Pfam" id="PF09299">
    <property type="entry name" value="Mu-transpos_C"/>
    <property type="match status" value="1"/>
</dbReference>
<evidence type="ECO:0000313" key="3">
    <source>
        <dbReference type="EMBL" id="QGU96395.1"/>
    </source>
</evidence>
<accession>A0A6I6FET1</accession>
<dbReference type="Gene3D" id="3.30.420.10">
    <property type="entry name" value="Ribonuclease H-like superfamily/Ribonuclease H"/>
    <property type="match status" value="1"/>
</dbReference>
<dbReference type="SUPFAM" id="SSF53098">
    <property type="entry name" value="Ribonuclease H-like"/>
    <property type="match status" value="1"/>
</dbReference>
<organism evidence="3 4">
    <name type="scientific">Clostridium bovifaecis</name>
    <dbReference type="NCBI Taxonomy" id="2184719"/>
    <lineage>
        <taxon>Bacteria</taxon>
        <taxon>Bacillati</taxon>
        <taxon>Bacillota</taxon>
        <taxon>Clostridia</taxon>
        <taxon>Eubacteriales</taxon>
        <taxon>Clostridiaceae</taxon>
        <taxon>Clostridium</taxon>
    </lineage>
</organism>
<evidence type="ECO:0000313" key="4">
    <source>
        <dbReference type="Proteomes" id="UP000422764"/>
    </source>
</evidence>
<dbReference type="PROSITE" id="PS50994">
    <property type="entry name" value="INTEGRASE"/>
    <property type="match status" value="1"/>
</dbReference>
<dbReference type="InterPro" id="IPR036397">
    <property type="entry name" value="RNaseH_sf"/>
</dbReference>
<evidence type="ECO:0000259" key="2">
    <source>
        <dbReference type="PROSITE" id="PS50994"/>
    </source>
</evidence>
<dbReference type="GO" id="GO:0003676">
    <property type="term" value="F:nucleic acid binding"/>
    <property type="evidence" value="ECO:0007669"/>
    <property type="project" value="InterPro"/>
</dbReference>